<dbReference type="InterPro" id="IPR008181">
    <property type="entry name" value="dUTPase"/>
</dbReference>
<protein>
    <recommendedName>
        <fullName evidence="5">Deoxyuridine 5'-triphosphate nucleotidohydrolase</fullName>
        <shortName evidence="5">dUTPase</shortName>
        <ecNumber evidence="5">3.6.1.23</ecNumber>
    </recommendedName>
    <alternativeName>
        <fullName evidence="5">dUTP pyrophosphatase</fullName>
    </alternativeName>
</protein>
<proteinExistence type="inferred from homology"/>
<comment type="similarity">
    <text evidence="2 5">Belongs to the dUTPase family.</text>
</comment>
<evidence type="ECO:0000259" key="6">
    <source>
        <dbReference type="Pfam" id="PF00692"/>
    </source>
</evidence>
<comment type="caution">
    <text evidence="7">The sequence shown here is derived from an EMBL/GenBank/DDBJ whole genome shotgun (WGS) entry which is preliminary data.</text>
</comment>
<dbReference type="GO" id="GO:0004170">
    <property type="term" value="F:dUTP diphosphatase activity"/>
    <property type="evidence" value="ECO:0007669"/>
    <property type="project" value="UniProtKB-UniRule"/>
</dbReference>
<comment type="function">
    <text evidence="5">Involved in nucleotide metabolism via production of dUMP, the immediate precursor of thymidine nucleotides, and decreases the intracellular concentration of dUTP so that uracil cannot be incorporated into DNA.</text>
</comment>
<dbReference type="OrthoDB" id="419889at2759"/>
<dbReference type="EC" id="3.6.1.23" evidence="5"/>
<keyword evidence="8" id="KW-1185">Reference proteome</keyword>
<dbReference type="InterPro" id="IPR029054">
    <property type="entry name" value="dUTPase-like"/>
</dbReference>
<dbReference type="GO" id="GO:0000287">
    <property type="term" value="F:magnesium ion binding"/>
    <property type="evidence" value="ECO:0007669"/>
    <property type="project" value="UniProtKB-UniRule"/>
</dbReference>
<dbReference type="EMBL" id="LWCA01000510">
    <property type="protein sequence ID" value="OAF68127.1"/>
    <property type="molecule type" value="Genomic_DNA"/>
</dbReference>
<feature type="domain" description="dUTPase-like" evidence="6">
    <location>
        <begin position="21"/>
        <end position="133"/>
    </location>
</feature>
<dbReference type="InterPro" id="IPR033704">
    <property type="entry name" value="dUTPase_trimeric"/>
</dbReference>
<dbReference type="PANTHER" id="PTHR11241:SF0">
    <property type="entry name" value="DEOXYURIDINE 5'-TRIPHOSPHATE NUCLEOTIDOHYDROLASE"/>
    <property type="match status" value="1"/>
</dbReference>
<accession>A0A177B1H5</accession>
<dbReference type="GO" id="GO:0046081">
    <property type="term" value="P:dUTP catabolic process"/>
    <property type="evidence" value="ECO:0007669"/>
    <property type="project" value="UniProtKB-UniRule"/>
</dbReference>
<organism evidence="7 8">
    <name type="scientific">Intoshia linei</name>
    <dbReference type="NCBI Taxonomy" id="1819745"/>
    <lineage>
        <taxon>Eukaryota</taxon>
        <taxon>Metazoa</taxon>
        <taxon>Spiralia</taxon>
        <taxon>Lophotrochozoa</taxon>
        <taxon>Mesozoa</taxon>
        <taxon>Orthonectida</taxon>
        <taxon>Rhopaluridae</taxon>
        <taxon>Intoshia</taxon>
    </lineage>
</organism>
<keyword evidence="3 5" id="KW-0378">Hydrolase</keyword>
<dbReference type="PANTHER" id="PTHR11241">
    <property type="entry name" value="DEOXYURIDINE 5'-TRIPHOSPHATE NUCLEOTIDOHYDROLASE"/>
    <property type="match status" value="1"/>
</dbReference>
<evidence type="ECO:0000256" key="4">
    <source>
        <dbReference type="ARBA" id="ARBA00023080"/>
    </source>
</evidence>
<sequence>MSSNGSLSCKNRILFSKLSQHAKQPTQGSKLSAGFDLYSAEKCIVKAKSRQLIKTDISLEIPPGHYGRVAPRSGLAVRNFIDVGAGVVDSDYRGNLSILLFNFSETDFEVKIGDRIAQLIIEKILICEMVEVELQLCFNFFKMNDTTLNYRESTTCSFCQLCGTFQHIVVDQMDLTPFDSAIDKLGYLFISTKEKTMPLYLPKYCYGGSIGYHYNVKFFN</sequence>
<dbReference type="GO" id="GO:0006226">
    <property type="term" value="P:dUMP biosynthetic process"/>
    <property type="evidence" value="ECO:0007669"/>
    <property type="project" value="UniProtKB-UniRule"/>
</dbReference>
<gene>
    <name evidence="7" type="ORF">A3Q56_04131</name>
</gene>
<keyword evidence="5" id="KW-0479">Metal-binding</keyword>
<evidence type="ECO:0000256" key="1">
    <source>
        <dbReference type="ARBA" id="ARBA00005142"/>
    </source>
</evidence>
<name>A0A177B1H5_9BILA</name>
<dbReference type="Proteomes" id="UP000078046">
    <property type="component" value="Unassembled WGS sequence"/>
</dbReference>
<evidence type="ECO:0000256" key="2">
    <source>
        <dbReference type="ARBA" id="ARBA00006581"/>
    </source>
</evidence>
<evidence type="ECO:0000256" key="5">
    <source>
        <dbReference type="RuleBase" id="RU367024"/>
    </source>
</evidence>
<dbReference type="Pfam" id="PF00692">
    <property type="entry name" value="dUTPase"/>
    <property type="match status" value="1"/>
</dbReference>
<keyword evidence="5" id="KW-0460">Magnesium</keyword>
<evidence type="ECO:0000256" key="3">
    <source>
        <dbReference type="ARBA" id="ARBA00022801"/>
    </source>
</evidence>
<dbReference type="UniPathway" id="UPA00610">
    <property type="reaction ID" value="UER00666"/>
</dbReference>
<evidence type="ECO:0000313" key="7">
    <source>
        <dbReference type="EMBL" id="OAF68127.1"/>
    </source>
</evidence>
<dbReference type="Gene3D" id="2.70.40.10">
    <property type="match status" value="1"/>
</dbReference>
<comment type="cofactor">
    <cofactor evidence="5">
        <name>Mg(2+)</name>
        <dbReference type="ChEBI" id="CHEBI:18420"/>
    </cofactor>
</comment>
<dbReference type="InterPro" id="IPR036157">
    <property type="entry name" value="dUTPase-like_sf"/>
</dbReference>
<dbReference type="SUPFAM" id="SSF51283">
    <property type="entry name" value="dUTPase-like"/>
    <property type="match status" value="1"/>
</dbReference>
<keyword evidence="4 5" id="KW-0546">Nucleotide metabolism</keyword>
<dbReference type="AlphaFoldDB" id="A0A177B1H5"/>
<comment type="pathway">
    <text evidence="1 5">Pyrimidine metabolism; dUMP biosynthesis; dUMP from dCTP (dUTP route): step 2/2.</text>
</comment>
<dbReference type="NCBIfam" id="TIGR00576">
    <property type="entry name" value="dut"/>
    <property type="match status" value="1"/>
</dbReference>
<reference evidence="7 8" key="1">
    <citation type="submission" date="2016-04" db="EMBL/GenBank/DDBJ databases">
        <title>The genome of Intoshia linei affirms orthonectids as highly simplified spiralians.</title>
        <authorList>
            <person name="Mikhailov K.V."/>
            <person name="Slusarev G.S."/>
            <person name="Nikitin M.A."/>
            <person name="Logacheva M.D."/>
            <person name="Penin A."/>
            <person name="Aleoshin V."/>
            <person name="Panchin Y.V."/>
        </authorList>
    </citation>
    <scope>NUCLEOTIDE SEQUENCE [LARGE SCALE GENOMIC DNA]</scope>
    <source>
        <strain evidence="7">Intl2013</strain>
        <tissue evidence="7">Whole animal</tissue>
    </source>
</reference>
<dbReference type="CDD" id="cd07557">
    <property type="entry name" value="trimeric_dUTPase"/>
    <property type="match status" value="1"/>
</dbReference>
<evidence type="ECO:0000313" key="8">
    <source>
        <dbReference type="Proteomes" id="UP000078046"/>
    </source>
</evidence>
<comment type="catalytic activity">
    <reaction evidence="5">
        <text>dUTP + H2O = dUMP + diphosphate + H(+)</text>
        <dbReference type="Rhea" id="RHEA:10248"/>
        <dbReference type="ChEBI" id="CHEBI:15377"/>
        <dbReference type="ChEBI" id="CHEBI:15378"/>
        <dbReference type="ChEBI" id="CHEBI:33019"/>
        <dbReference type="ChEBI" id="CHEBI:61555"/>
        <dbReference type="ChEBI" id="CHEBI:246422"/>
        <dbReference type="EC" id="3.6.1.23"/>
    </reaction>
</comment>